<dbReference type="InterPro" id="IPR003953">
    <property type="entry name" value="FAD-dep_OxRdtase_2_FAD-bd"/>
</dbReference>
<organism evidence="6 7">
    <name type="scientific">Pelomonas margarita</name>
    <dbReference type="NCBI Taxonomy" id="3299031"/>
    <lineage>
        <taxon>Bacteria</taxon>
        <taxon>Pseudomonadati</taxon>
        <taxon>Pseudomonadota</taxon>
        <taxon>Betaproteobacteria</taxon>
        <taxon>Burkholderiales</taxon>
        <taxon>Sphaerotilaceae</taxon>
        <taxon>Roseateles</taxon>
    </lineage>
</organism>
<keyword evidence="3" id="KW-0274">FAD</keyword>
<accession>A0ABW7FJQ7</accession>
<sequence>MSTMDFEFTVPVLVVGGGACGASAALAASDAGAQVLLLERDAAPAGTTGMSQGLVCAAGTAAQRRHGIDDDADRLYADILAKTRGQTDTTLARAIADHAGPTLDWLVQQHDMPWELDLRFKPSYGHSRARVHGWPGHTGIDMVQLMHARLAAAQVDVLTEARLVEVVADADGRARGVLVQRPDGSREAIGCDTLVMAAGGFAANHDMVAQHLPEAAHARCNGHEGNQGDAIRAGAALGAALADMGAYQGYAMLADPQAIPVPPGFIVEGGLLVDSQGRRFVNEVDDISGMVHAVLEQRDGLAWVIVDAVIEERCLYMIETRQLRELGAMRDADDLPTLARLIGVDAATLAAEIAAAWSSRRSATSDRLGRHWLDDAPPAAPLRALKVCGALFHTQGGLQIDAAARVLRADGRRLPNLFAGGGSARGVSGPSCWGYLPAMGLCAAVTFGRLAGQSAAAQALAP</sequence>
<dbReference type="PANTHER" id="PTHR43400:SF7">
    <property type="entry name" value="FAD-DEPENDENT OXIDOREDUCTASE 2 FAD BINDING DOMAIN-CONTAINING PROTEIN"/>
    <property type="match status" value="1"/>
</dbReference>
<comment type="caution">
    <text evidence="6">The sequence shown here is derived from an EMBL/GenBank/DDBJ whole genome shotgun (WGS) entry which is preliminary data.</text>
</comment>
<gene>
    <name evidence="6" type="ORF">ACG0Z3_12790</name>
</gene>
<evidence type="ECO:0000256" key="4">
    <source>
        <dbReference type="ARBA" id="ARBA00023002"/>
    </source>
</evidence>
<dbReference type="SUPFAM" id="SSF51905">
    <property type="entry name" value="FAD/NAD(P)-binding domain"/>
    <property type="match status" value="1"/>
</dbReference>
<keyword evidence="4" id="KW-0560">Oxidoreductase</keyword>
<protein>
    <submittedName>
        <fullName evidence="6">FAD-dependent oxidoreductase</fullName>
    </submittedName>
</protein>
<dbReference type="InterPro" id="IPR050315">
    <property type="entry name" value="FAD-oxidoreductase_2"/>
</dbReference>
<evidence type="ECO:0000256" key="2">
    <source>
        <dbReference type="ARBA" id="ARBA00022630"/>
    </source>
</evidence>
<proteinExistence type="predicted"/>
<evidence type="ECO:0000313" key="7">
    <source>
        <dbReference type="Proteomes" id="UP001606301"/>
    </source>
</evidence>
<comment type="cofactor">
    <cofactor evidence="1">
        <name>FAD</name>
        <dbReference type="ChEBI" id="CHEBI:57692"/>
    </cofactor>
</comment>
<dbReference type="InterPro" id="IPR036188">
    <property type="entry name" value="FAD/NAD-bd_sf"/>
</dbReference>
<dbReference type="Gene3D" id="3.90.700.10">
    <property type="entry name" value="Succinate dehydrogenase/fumarate reductase flavoprotein, catalytic domain"/>
    <property type="match status" value="1"/>
</dbReference>
<keyword evidence="7" id="KW-1185">Reference proteome</keyword>
<evidence type="ECO:0000256" key="1">
    <source>
        <dbReference type="ARBA" id="ARBA00001974"/>
    </source>
</evidence>
<dbReference type="PANTHER" id="PTHR43400">
    <property type="entry name" value="FUMARATE REDUCTASE"/>
    <property type="match status" value="1"/>
</dbReference>
<keyword evidence="2" id="KW-0285">Flavoprotein</keyword>
<evidence type="ECO:0000256" key="3">
    <source>
        <dbReference type="ARBA" id="ARBA00022827"/>
    </source>
</evidence>
<dbReference type="Pfam" id="PF00890">
    <property type="entry name" value="FAD_binding_2"/>
    <property type="match status" value="1"/>
</dbReference>
<dbReference type="SUPFAM" id="SSF56425">
    <property type="entry name" value="Succinate dehydrogenase/fumarate reductase flavoprotein, catalytic domain"/>
    <property type="match status" value="1"/>
</dbReference>
<dbReference type="RefSeq" id="WP_394397918.1">
    <property type="nucleotide sequence ID" value="NZ_JBIGHW010000006.1"/>
</dbReference>
<dbReference type="Proteomes" id="UP001606301">
    <property type="component" value="Unassembled WGS sequence"/>
</dbReference>
<reference evidence="6 7" key="1">
    <citation type="submission" date="2024-08" db="EMBL/GenBank/DDBJ databases">
        <authorList>
            <person name="Lu H."/>
        </authorList>
    </citation>
    <scope>NUCLEOTIDE SEQUENCE [LARGE SCALE GENOMIC DNA]</scope>
    <source>
        <strain evidence="6 7">LKC17W</strain>
    </source>
</reference>
<dbReference type="EMBL" id="JBIGHW010000006">
    <property type="protein sequence ID" value="MFG6441555.1"/>
    <property type="molecule type" value="Genomic_DNA"/>
</dbReference>
<feature type="domain" description="FAD-dependent oxidoreductase 2 FAD-binding" evidence="5">
    <location>
        <begin position="12"/>
        <end position="428"/>
    </location>
</feature>
<name>A0ABW7FJQ7_9BURK</name>
<dbReference type="Gene3D" id="3.50.50.60">
    <property type="entry name" value="FAD/NAD(P)-binding domain"/>
    <property type="match status" value="1"/>
</dbReference>
<evidence type="ECO:0000259" key="5">
    <source>
        <dbReference type="Pfam" id="PF00890"/>
    </source>
</evidence>
<evidence type="ECO:0000313" key="6">
    <source>
        <dbReference type="EMBL" id="MFG6441555.1"/>
    </source>
</evidence>
<dbReference type="InterPro" id="IPR027477">
    <property type="entry name" value="Succ_DH/fumarate_Rdtase_cat_sf"/>
</dbReference>